<dbReference type="Proteomes" id="UP000516437">
    <property type="component" value="Chromosome 2"/>
</dbReference>
<reference evidence="2 3" key="1">
    <citation type="journal article" date="2019" name="Plant Biotechnol. J.">
        <title>The red bayberry genome and genetic basis of sex determination.</title>
        <authorList>
            <person name="Jia H.M."/>
            <person name="Jia H.J."/>
            <person name="Cai Q.L."/>
            <person name="Wang Y."/>
            <person name="Zhao H.B."/>
            <person name="Yang W.F."/>
            <person name="Wang G.Y."/>
            <person name="Li Y.H."/>
            <person name="Zhan D.L."/>
            <person name="Shen Y.T."/>
            <person name="Niu Q.F."/>
            <person name="Chang L."/>
            <person name="Qiu J."/>
            <person name="Zhao L."/>
            <person name="Xie H.B."/>
            <person name="Fu W.Y."/>
            <person name="Jin J."/>
            <person name="Li X.W."/>
            <person name="Jiao Y."/>
            <person name="Zhou C.C."/>
            <person name="Tu T."/>
            <person name="Chai C.Y."/>
            <person name="Gao J.L."/>
            <person name="Fan L.J."/>
            <person name="van de Weg E."/>
            <person name="Wang J.Y."/>
            <person name="Gao Z.S."/>
        </authorList>
    </citation>
    <scope>NUCLEOTIDE SEQUENCE [LARGE SCALE GENOMIC DNA]</scope>
    <source>
        <tissue evidence="2">Leaves</tissue>
    </source>
</reference>
<feature type="region of interest" description="Disordered" evidence="1">
    <location>
        <begin position="173"/>
        <end position="248"/>
    </location>
</feature>
<evidence type="ECO:0000313" key="3">
    <source>
        <dbReference type="Proteomes" id="UP000516437"/>
    </source>
</evidence>
<name>A0A6A1WBH6_9ROSI</name>
<organism evidence="2 3">
    <name type="scientific">Morella rubra</name>
    <name type="common">Chinese bayberry</name>
    <dbReference type="NCBI Taxonomy" id="262757"/>
    <lineage>
        <taxon>Eukaryota</taxon>
        <taxon>Viridiplantae</taxon>
        <taxon>Streptophyta</taxon>
        <taxon>Embryophyta</taxon>
        <taxon>Tracheophyta</taxon>
        <taxon>Spermatophyta</taxon>
        <taxon>Magnoliopsida</taxon>
        <taxon>eudicotyledons</taxon>
        <taxon>Gunneridae</taxon>
        <taxon>Pentapetalae</taxon>
        <taxon>rosids</taxon>
        <taxon>fabids</taxon>
        <taxon>Fagales</taxon>
        <taxon>Myricaceae</taxon>
        <taxon>Morella</taxon>
    </lineage>
</organism>
<comment type="caution">
    <text evidence="2">The sequence shown here is derived from an EMBL/GenBank/DDBJ whole genome shotgun (WGS) entry which is preliminary data.</text>
</comment>
<evidence type="ECO:0000313" key="2">
    <source>
        <dbReference type="EMBL" id="KAB1222595.1"/>
    </source>
</evidence>
<accession>A0A6A1WBH6</accession>
<evidence type="ECO:0000256" key="1">
    <source>
        <dbReference type="SAM" id="MobiDB-lite"/>
    </source>
</evidence>
<dbReference type="EMBL" id="RXIC02000020">
    <property type="protein sequence ID" value="KAB1222595.1"/>
    <property type="molecule type" value="Genomic_DNA"/>
</dbReference>
<keyword evidence="3" id="KW-1185">Reference proteome</keyword>
<proteinExistence type="predicted"/>
<sequence length="298" mass="32909">MNFFSCYYCRKVFDNYQALVGHVMAYQREINAMMSWNYPARSSNFMDIIRTVSMAQPRSFSCSAVNYPWTLFRCAPSSMYPFMFCLNESSWVHAGMNNGVIAASQFLMFRNLTSDSGHAEIRHSNTSPLTIPSANTRTTGLPMGHTSNFSPHGVHQFNTDLFRTLRGRMAFSSRDALPNNSGRQSNQVPGVNESNTAGAFPPGHGQSSGQNGVGKHSSSTITSEGGKKRCLGENPGNSDMPSSSKRPWISSDLHAETEEPQMKELLLFKDVDHSSSELGISLDDKEEIGADLDLSLHL</sequence>
<dbReference type="OrthoDB" id="974504at2759"/>
<gene>
    <name evidence="2" type="ORF">CJ030_MR2G025864</name>
</gene>
<feature type="compositionally biased region" description="Polar residues" evidence="1">
    <location>
        <begin position="205"/>
        <end position="223"/>
    </location>
</feature>
<feature type="compositionally biased region" description="Polar residues" evidence="1">
    <location>
        <begin position="178"/>
        <end position="197"/>
    </location>
</feature>
<feature type="compositionally biased region" description="Polar residues" evidence="1">
    <location>
        <begin position="235"/>
        <end position="245"/>
    </location>
</feature>
<protein>
    <submittedName>
        <fullName evidence="2">Uncharacterized protein</fullName>
    </submittedName>
</protein>
<dbReference type="AlphaFoldDB" id="A0A6A1WBH6"/>